<dbReference type="InterPro" id="IPR051910">
    <property type="entry name" value="ComF/GntX_DNA_util-trans"/>
</dbReference>
<name>A0A0K1XE56_9GAMM</name>
<evidence type="ECO:0000313" key="3">
    <source>
        <dbReference type="EMBL" id="AKX59468.1"/>
    </source>
</evidence>
<keyword evidence="4" id="KW-1185">Reference proteome</keyword>
<gene>
    <name evidence="3" type="ORF">AKN88_05630</name>
</gene>
<proteinExistence type="inferred from homology"/>
<dbReference type="SUPFAM" id="SSF53271">
    <property type="entry name" value="PRTase-like"/>
    <property type="match status" value="1"/>
</dbReference>
<dbReference type="Gene3D" id="3.40.50.2020">
    <property type="match status" value="1"/>
</dbReference>
<evidence type="ECO:0000259" key="2">
    <source>
        <dbReference type="Pfam" id="PF00156"/>
    </source>
</evidence>
<dbReference type="InterPro" id="IPR000836">
    <property type="entry name" value="PRTase_dom"/>
</dbReference>
<protein>
    <recommendedName>
        <fullName evidence="2">Phosphoribosyltransferase domain-containing protein</fullName>
    </recommendedName>
</protein>
<dbReference type="Pfam" id="PF00156">
    <property type="entry name" value="Pribosyltran"/>
    <property type="match status" value="1"/>
</dbReference>
<organism evidence="3 4">
    <name type="scientific">Thiopseudomonas alkaliphila</name>
    <dbReference type="NCBI Taxonomy" id="1697053"/>
    <lineage>
        <taxon>Bacteria</taxon>
        <taxon>Pseudomonadati</taxon>
        <taxon>Pseudomonadota</taxon>
        <taxon>Gammaproteobacteria</taxon>
        <taxon>Pseudomonadales</taxon>
        <taxon>Pseudomonadaceae</taxon>
        <taxon>Thiopseudomonas</taxon>
    </lineage>
</organism>
<dbReference type="RefSeq" id="WP_053100649.1">
    <property type="nucleotide sequence ID" value="NZ_CP012365.1"/>
</dbReference>
<dbReference type="InterPro" id="IPR029057">
    <property type="entry name" value="PRTase-like"/>
</dbReference>
<reference evidence="3 4" key="1">
    <citation type="journal article" date="2015" name="Genome Announc.">
        <title>Genome Sequences of Oblitimonas alkaliphila gen. nov. sp. nov. (Proposed), a Novel Bacterium of the Pseudomonadaceae Family.</title>
        <authorList>
            <person name="Lauer A.C."/>
            <person name="Nicholson A.C."/>
            <person name="Humrighouse B.W."/>
            <person name="Emery B."/>
            <person name="Drobish A."/>
            <person name="Juieng P."/>
            <person name="Loparev V."/>
            <person name="McQuiston J.R."/>
        </authorList>
    </citation>
    <scope>NUCLEOTIDE SEQUENCE [LARGE SCALE GENOMIC DNA]</scope>
    <source>
        <strain evidence="3 4">E5571</strain>
    </source>
</reference>
<dbReference type="AlphaFoldDB" id="A0A0K1XE56"/>
<dbReference type="PANTHER" id="PTHR47505:SF1">
    <property type="entry name" value="DNA UTILIZATION PROTEIN YHGH"/>
    <property type="match status" value="1"/>
</dbReference>
<dbReference type="CDD" id="cd06223">
    <property type="entry name" value="PRTases_typeI"/>
    <property type="match status" value="1"/>
</dbReference>
<dbReference type="PANTHER" id="PTHR47505">
    <property type="entry name" value="DNA UTILIZATION PROTEIN YHGH"/>
    <property type="match status" value="1"/>
</dbReference>
<evidence type="ECO:0000313" key="4">
    <source>
        <dbReference type="Proteomes" id="UP000063953"/>
    </source>
</evidence>
<dbReference type="Proteomes" id="UP000063953">
    <property type="component" value="Chromosome"/>
</dbReference>
<dbReference type="PATRIC" id="fig|1698449.3.peg.1127"/>
<feature type="domain" description="Phosphoribosyltransferase" evidence="2">
    <location>
        <begin position="145"/>
        <end position="241"/>
    </location>
</feature>
<dbReference type="EMBL" id="CP012365">
    <property type="protein sequence ID" value="AKX59468.1"/>
    <property type="molecule type" value="Genomic_DNA"/>
</dbReference>
<sequence>MQFNSWLTKVLAYFAIRQTCSLCLASSYNSYALCEPCEEELPWNTRACISCGLPASAVSCVDCSINAFTFRQVIAPFTFDFPIDTAIARFKHEQAWPIGQLLTQLLARELAYRYDLGLTPPDLLLAMPLSKARLRKRGFNQAQLMAQWLAASLQLPLYAARFIQRTDKTAQQQLSAAQRKMNVAGSFSMSARAPSVQQLHIAVVDDVMTTGASVQELTRVLLAAGAARVDVYCLARTPKARSLASD</sequence>
<accession>A0A0K1XE56</accession>
<comment type="similarity">
    <text evidence="1">Belongs to the ComF/GntX family.</text>
</comment>
<dbReference type="STRING" id="1697053.AKN87_08165"/>
<evidence type="ECO:0000256" key="1">
    <source>
        <dbReference type="ARBA" id="ARBA00008007"/>
    </source>
</evidence>